<dbReference type="Pfam" id="PF09118">
    <property type="entry name" value="GO-like_E_set"/>
    <property type="match status" value="1"/>
</dbReference>
<dbReference type="PANTHER" id="PTHR32208:SF21">
    <property type="entry name" value="LOW QUALITY PROTEIN: ALDEHYDE OXIDASE GLOX-LIKE"/>
    <property type="match status" value="1"/>
</dbReference>
<dbReference type="CDD" id="cd02851">
    <property type="entry name" value="E_set_GO_C"/>
    <property type="match status" value="1"/>
</dbReference>
<feature type="compositionally biased region" description="Polar residues" evidence="1">
    <location>
        <begin position="85"/>
        <end position="97"/>
    </location>
</feature>
<accession>A0A927EVW8</accession>
<dbReference type="InterPro" id="IPR037293">
    <property type="entry name" value="Gal_Oxidase_central_sf"/>
</dbReference>
<feature type="region of interest" description="Disordered" evidence="1">
    <location>
        <begin position="71"/>
        <end position="97"/>
    </location>
</feature>
<reference evidence="4" key="1">
    <citation type="submission" date="2020-09" db="EMBL/GenBank/DDBJ databases">
        <title>Secondary metabolite and genome analysis of marine Streptomyces chumphonensis KK1-2T.</title>
        <authorList>
            <person name="Phongsopitanun W."/>
            <person name="Kanchanasin P."/>
            <person name="Pittayakhajonwut P."/>
            <person name="Suwanborirux K."/>
            <person name="Tanasupawat S."/>
        </authorList>
    </citation>
    <scope>NUCLEOTIDE SEQUENCE</scope>
    <source>
        <strain evidence="4">KK1-2</strain>
    </source>
</reference>
<evidence type="ECO:0000313" key="5">
    <source>
        <dbReference type="Proteomes" id="UP000632289"/>
    </source>
</evidence>
<feature type="chain" id="PRO_5037804661" evidence="2">
    <location>
        <begin position="33"/>
        <end position="636"/>
    </location>
</feature>
<protein>
    <submittedName>
        <fullName evidence="4">DUF1929 domain-containing protein</fullName>
    </submittedName>
</protein>
<dbReference type="InterPro" id="IPR014756">
    <property type="entry name" value="Ig_E-set"/>
</dbReference>
<keyword evidence="5" id="KW-1185">Reference proteome</keyword>
<sequence length="636" mass="69677">MAHRTIPGTATACSLLSAATLLTALTAGPVAAHGGGDHHDEPAPRGVLVPEVSAEEVAAQFDPAEAAAIGREHAEAHARTRAAAKNTSDYPQTTRTNSLRWLTEDQRKKNAAFAPKEFGRFTEFFPSPDYGVHIAQLPTGKVLLFSFEPVEDNPNRETAPTQIIGARNAGRAFLWDPRRGTGPDAFTAAHPPVIDMPDGRGEKRRAPFFCAGHSFLPNGMLGVFGGNLGGNGGSGAKLSLLYDPWKEEWLRQDDMAVGRWYPTVVTAADGRQYIFSGQSERGWGTPTEVVERFPAQGRPVPMSTGARMIGDPVERLTVEAPFRHDYPHTFALRDGLIHALGRDSDQQWAFDPVRQTRRTLPNLPDRPQGRKQVERWYGSAVPLPNGTLGPDSVLYMGGDANDPTTYLLKDDTWTKSGSKAFGRTQDNTLILPDGSLFTVNGAPDIRDYGNGPYNPNADQKYRSTELREPGGGWRLGPVQRLPRGYHSNAVVMPDGRVMITGDELQQIANDPDITDDMHGTVEIYEPAYLHRGERPHLGRAPKRMLRYEQHFTVGSRTAGDVERAVILSPSTATHSVNTSQRHLELEIVRRGQGTLELKAPPSPEDAIPGFYMLFLLDEDGVPSTAQWVRFGPPRAG</sequence>
<name>A0A927EVW8_9ACTN</name>
<dbReference type="AlphaFoldDB" id="A0A927EVW8"/>
<dbReference type="PANTHER" id="PTHR32208">
    <property type="entry name" value="SECRETED PROTEIN-RELATED"/>
    <property type="match status" value="1"/>
</dbReference>
<gene>
    <name evidence="4" type="ORF">IF129_04790</name>
</gene>
<dbReference type="InterPro" id="IPR015202">
    <property type="entry name" value="GO-like_E_set"/>
</dbReference>
<dbReference type="InterPro" id="IPR013783">
    <property type="entry name" value="Ig-like_fold"/>
</dbReference>
<dbReference type="Gene3D" id="2.60.40.10">
    <property type="entry name" value="Immunoglobulins"/>
    <property type="match status" value="1"/>
</dbReference>
<dbReference type="Gene3D" id="2.130.10.80">
    <property type="entry name" value="Galactose oxidase/kelch, beta-propeller"/>
    <property type="match status" value="1"/>
</dbReference>
<evidence type="ECO:0000256" key="1">
    <source>
        <dbReference type="SAM" id="MobiDB-lite"/>
    </source>
</evidence>
<feature type="signal peptide" evidence="2">
    <location>
        <begin position="1"/>
        <end position="32"/>
    </location>
</feature>
<dbReference type="RefSeq" id="WP_191208098.1">
    <property type="nucleotide sequence ID" value="NZ_BAABKL010000039.1"/>
</dbReference>
<dbReference type="GO" id="GO:0005975">
    <property type="term" value="P:carbohydrate metabolic process"/>
    <property type="evidence" value="ECO:0007669"/>
    <property type="project" value="UniProtKB-ARBA"/>
</dbReference>
<evidence type="ECO:0000313" key="4">
    <source>
        <dbReference type="EMBL" id="MBD3930880.1"/>
    </source>
</evidence>
<dbReference type="SUPFAM" id="SSF50965">
    <property type="entry name" value="Galactose oxidase, central domain"/>
    <property type="match status" value="1"/>
</dbReference>
<proteinExistence type="predicted"/>
<dbReference type="EMBL" id="JACXYU010000001">
    <property type="protein sequence ID" value="MBD3930880.1"/>
    <property type="molecule type" value="Genomic_DNA"/>
</dbReference>
<evidence type="ECO:0000259" key="3">
    <source>
        <dbReference type="Pfam" id="PF09118"/>
    </source>
</evidence>
<evidence type="ECO:0000256" key="2">
    <source>
        <dbReference type="SAM" id="SignalP"/>
    </source>
</evidence>
<dbReference type="SUPFAM" id="SSF81296">
    <property type="entry name" value="E set domains"/>
    <property type="match status" value="1"/>
</dbReference>
<dbReference type="InterPro" id="IPR011043">
    <property type="entry name" value="Gal_Oxase/kelch_b-propeller"/>
</dbReference>
<dbReference type="Proteomes" id="UP000632289">
    <property type="component" value="Unassembled WGS sequence"/>
</dbReference>
<organism evidence="4 5">
    <name type="scientific">Streptomyces chumphonensis</name>
    <dbReference type="NCBI Taxonomy" id="1214925"/>
    <lineage>
        <taxon>Bacteria</taxon>
        <taxon>Bacillati</taxon>
        <taxon>Actinomycetota</taxon>
        <taxon>Actinomycetes</taxon>
        <taxon>Kitasatosporales</taxon>
        <taxon>Streptomycetaceae</taxon>
        <taxon>Streptomyces</taxon>
    </lineage>
</organism>
<feature type="domain" description="Galactose oxidase-like Early set" evidence="3">
    <location>
        <begin position="534"/>
        <end position="629"/>
    </location>
</feature>
<comment type="caution">
    <text evidence="4">The sequence shown here is derived from an EMBL/GenBank/DDBJ whole genome shotgun (WGS) entry which is preliminary data.</text>
</comment>
<keyword evidence="2" id="KW-0732">Signal</keyword>